<dbReference type="RefSeq" id="WP_425086593.1">
    <property type="nucleotide sequence ID" value="NZ_CP071839.1"/>
</dbReference>
<sequence length="131" mass="12922">MAEGLSTTLVSNWLNTLRSAGAAFGPVSTYVQLHTANPGAAGTTAISAGSTTRIQATFSASSSGSALALSGAVGPWTNGGTSETLTDISVWTASSAGTFLFSVALSASKAWASGDTFTLNTLGVSLSPQAS</sequence>
<evidence type="ECO:0000313" key="1">
    <source>
        <dbReference type="EMBL" id="QTD96974.1"/>
    </source>
</evidence>
<organism evidence="1 2">
    <name type="scientific">Streptomyces cyanogenus</name>
    <dbReference type="NCBI Taxonomy" id="80860"/>
    <lineage>
        <taxon>Bacteria</taxon>
        <taxon>Bacillati</taxon>
        <taxon>Actinomycetota</taxon>
        <taxon>Actinomycetes</taxon>
        <taxon>Kitasatosporales</taxon>
        <taxon>Streptomycetaceae</taxon>
        <taxon>Streptomyces</taxon>
    </lineage>
</organism>
<evidence type="ECO:0000313" key="2">
    <source>
        <dbReference type="Proteomes" id="UP000663908"/>
    </source>
</evidence>
<dbReference type="InterPro" id="IPR056908">
    <property type="entry name" value="Gp80-like"/>
</dbReference>
<name>A0ABX7TQ53_STRCY</name>
<reference evidence="1 2" key="1">
    <citation type="submission" date="2021-03" db="EMBL/GenBank/DDBJ databases">
        <title>Complete genome sequence of Streptomyces cyanogenus S136, producer of anticancer angucycline landomycin A.</title>
        <authorList>
            <person name="Hrab P."/>
            <person name="Ruckert C."/>
            <person name="Busche T."/>
            <person name="Ostash I."/>
            <person name="Kalinowski J."/>
            <person name="Fedorenko V."/>
            <person name="Yushchuk O."/>
            <person name="Ostash B."/>
        </authorList>
    </citation>
    <scope>NUCLEOTIDE SEQUENCE [LARGE SCALE GENOMIC DNA]</scope>
    <source>
        <strain evidence="1 2">S136</strain>
    </source>
</reference>
<proteinExistence type="predicted"/>
<dbReference type="Pfam" id="PF23140">
    <property type="entry name" value="Gp80"/>
    <property type="match status" value="1"/>
</dbReference>
<keyword evidence="2" id="KW-1185">Reference proteome</keyword>
<gene>
    <name evidence="1" type="ORF">S1361_06395</name>
</gene>
<dbReference type="EMBL" id="CP071839">
    <property type="protein sequence ID" value="QTD96974.1"/>
    <property type="molecule type" value="Genomic_DNA"/>
</dbReference>
<accession>A0ABX7TQ53</accession>
<protein>
    <submittedName>
        <fullName evidence="1">Uncharacterized protein</fullName>
    </submittedName>
</protein>
<dbReference type="Proteomes" id="UP000663908">
    <property type="component" value="Chromosome"/>
</dbReference>